<sequence length="141" mass="16916">MDDGISIRDRILKRMRAQREEEDRRLIERIRREAEKEKQRAVAEAKEKSKRALAAAEKEKQHALAEAEKQRREVFEIIKSEVLSQYKFCYKHDAPEDVQQLIHKAQFEYKDLNALNTIFNFLKEQREDEEEFMRFAKAAFA</sequence>
<comment type="caution">
    <text evidence="2">The sequence shown here is derived from an EMBL/GenBank/DDBJ whole genome shotgun (WGS) entry which is preliminary data.</text>
</comment>
<name>A0A9D9DDX0_9GAMM</name>
<dbReference type="EMBL" id="JADINH010000196">
    <property type="protein sequence ID" value="MBO8416670.1"/>
    <property type="molecule type" value="Genomic_DNA"/>
</dbReference>
<accession>A0A9D9DDX0</accession>
<evidence type="ECO:0000256" key="1">
    <source>
        <dbReference type="SAM" id="Coils"/>
    </source>
</evidence>
<reference evidence="2" key="1">
    <citation type="submission" date="2020-10" db="EMBL/GenBank/DDBJ databases">
        <authorList>
            <person name="Gilroy R."/>
        </authorList>
    </citation>
    <scope>NUCLEOTIDE SEQUENCE</scope>
    <source>
        <strain evidence="2">17213</strain>
    </source>
</reference>
<evidence type="ECO:0000313" key="3">
    <source>
        <dbReference type="Proteomes" id="UP000823631"/>
    </source>
</evidence>
<dbReference type="AlphaFoldDB" id="A0A9D9DDX0"/>
<protein>
    <submittedName>
        <fullName evidence="2">Uncharacterized protein</fullName>
    </submittedName>
</protein>
<keyword evidence="1" id="KW-0175">Coiled coil</keyword>
<reference evidence="2" key="2">
    <citation type="journal article" date="2021" name="PeerJ">
        <title>Extensive microbial diversity within the chicken gut microbiome revealed by metagenomics and culture.</title>
        <authorList>
            <person name="Gilroy R."/>
            <person name="Ravi A."/>
            <person name="Getino M."/>
            <person name="Pursley I."/>
            <person name="Horton D.L."/>
            <person name="Alikhan N.F."/>
            <person name="Baker D."/>
            <person name="Gharbi K."/>
            <person name="Hall N."/>
            <person name="Watson M."/>
            <person name="Adriaenssens E.M."/>
            <person name="Foster-Nyarko E."/>
            <person name="Jarju S."/>
            <person name="Secka A."/>
            <person name="Antonio M."/>
            <person name="Oren A."/>
            <person name="Chaudhuri R.R."/>
            <person name="La Ragione R."/>
            <person name="Hildebrand F."/>
            <person name="Pallen M.J."/>
        </authorList>
    </citation>
    <scope>NUCLEOTIDE SEQUENCE</scope>
    <source>
        <strain evidence="2">17213</strain>
    </source>
</reference>
<dbReference type="Proteomes" id="UP000823631">
    <property type="component" value="Unassembled WGS sequence"/>
</dbReference>
<gene>
    <name evidence="2" type="ORF">IAB19_09850</name>
</gene>
<feature type="coiled-coil region" evidence="1">
    <location>
        <begin position="17"/>
        <end position="73"/>
    </location>
</feature>
<evidence type="ECO:0000313" key="2">
    <source>
        <dbReference type="EMBL" id="MBO8416670.1"/>
    </source>
</evidence>
<proteinExistence type="predicted"/>
<organism evidence="2 3">
    <name type="scientific">Candidatus Avisuccinivibrio stercorigallinarum</name>
    <dbReference type="NCBI Taxonomy" id="2840704"/>
    <lineage>
        <taxon>Bacteria</taxon>
        <taxon>Pseudomonadati</taxon>
        <taxon>Pseudomonadota</taxon>
        <taxon>Gammaproteobacteria</taxon>
        <taxon>Aeromonadales</taxon>
        <taxon>Succinivibrionaceae</taxon>
        <taxon>Succinivibrionaceae incertae sedis</taxon>
        <taxon>Candidatus Avisuccinivibrio</taxon>
    </lineage>
</organism>